<dbReference type="AlphaFoldDB" id="F0F6R6"/>
<sequence length="65" mass="7347">MIKKEGRTFNGGKEDLISPSHTSLSKEQYKYQKAAIGHLSKTLFTQKNPYRSSISCMKPLQNSLT</sequence>
<dbReference type="Proteomes" id="UP000005697">
    <property type="component" value="Unassembled WGS sequence"/>
</dbReference>
<evidence type="ECO:0000313" key="2">
    <source>
        <dbReference type="EMBL" id="EGC20348.1"/>
    </source>
</evidence>
<accession>F0F6R6</accession>
<protein>
    <submittedName>
        <fullName evidence="2">Uncharacterized protein</fullName>
    </submittedName>
</protein>
<gene>
    <name evidence="2" type="ORF">HMPREF9141_1288</name>
</gene>
<dbReference type="HOGENOM" id="CLU_2846169_0_0_10"/>
<evidence type="ECO:0000256" key="1">
    <source>
        <dbReference type="SAM" id="MobiDB-lite"/>
    </source>
</evidence>
<comment type="caution">
    <text evidence="2">The sequence shown here is derived from an EMBL/GenBank/DDBJ whole genome shotgun (WGS) entry which is preliminary data.</text>
</comment>
<dbReference type="EMBL" id="AEWX01000017">
    <property type="protein sequence ID" value="EGC20348.1"/>
    <property type="molecule type" value="Genomic_DNA"/>
</dbReference>
<dbReference type="STRING" id="888743.HMPREF9141_1288"/>
<keyword evidence="3" id="KW-1185">Reference proteome</keyword>
<evidence type="ECO:0000313" key="3">
    <source>
        <dbReference type="Proteomes" id="UP000005697"/>
    </source>
</evidence>
<feature type="region of interest" description="Disordered" evidence="1">
    <location>
        <begin position="1"/>
        <end position="22"/>
    </location>
</feature>
<organism evidence="2 3">
    <name type="scientific">Prevotella multiformis DSM 16608</name>
    <dbReference type="NCBI Taxonomy" id="888743"/>
    <lineage>
        <taxon>Bacteria</taxon>
        <taxon>Pseudomonadati</taxon>
        <taxon>Bacteroidota</taxon>
        <taxon>Bacteroidia</taxon>
        <taxon>Bacteroidales</taxon>
        <taxon>Prevotellaceae</taxon>
        <taxon>Prevotella</taxon>
    </lineage>
</organism>
<feature type="compositionally biased region" description="Basic and acidic residues" evidence="1">
    <location>
        <begin position="1"/>
        <end position="16"/>
    </location>
</feature>
<name>F0F6R6_9BACT</name>
<reference evidence="2 3" key="1">
    <citation type="submission" date="2011-01" db="EMBL/GenBank/DDBJ databases">
        <authorList>
            <person name="Muzny D."/>
            <person name="Qin X."/>
            <person name="Deng J."/>
            <person name="Jiang H."/>
            <person name="Liu Y."/>
            <person name="Qu J."/>
            <person name="Song X.-Z."/>
            <person name="Zhang L."/>
            <person name="Thornton R."/>
            <person name="Coyle M."/>
            <person name="Francisco L."/>
            <person name="Jackson L."/>
            <person name="Javaid M."/>
            <person name="Korchina V."/>
            <person name="Kovar C."/>
            <person name="Mata R."/>
            <person name="Mathew T."/>
            <person name="Ngo R."/>
            <person name="Nguyen L."/>
            <person name="Nguyen N."/>
            <person name="Okwuonu G."/>
            <person name="Ongeri F."/>
            <person name="Pham C."/>
            <person name="Simmons D."/>
            <person name="Wilczek-Boney K."/>
            <person name="Hale W."/>
            <person name="Jakkamsetti A."/>
            <person name="Pham P."/>
            <person name="Ruth R."/>
            <person name="San Lucas F."/>
            <person name="Warren J."/>
            <person name="Zhang J."/>
            <person name="Zhao Z."/>
            <person name="Zhou C."/>
            <person name="Zhu D."/>
            <person name="Lee S."/>
            <person name="Bess C."/>
            <person name="Blankenburg K."/>
            <person name="Forbes L."/>
            <person name="Fu Q."/>
            <person name="Gubbala S."/>
            <person name="Hirani K."/>
            <person name="Jayaseelan J.C."/>
            <person name="Lara F."/>
            <person name="Munidasa M."/>
            <person name="Palculict T."/>
            <person name="Patil S."/>
            <person name="Pu L.-L."/>
            <person name="Saada N."/>
            <person name="Tang L."/>
            <person name="Weissenberger G."/>
            <person name="Zhu Y."/>
            <person name="Hemphill L."/>
            <person name="Shang Y."/>
            <person name="Youmans B."/>
            <person name="Ayvaz T."/>
            <person name="Ross M."/>
            <person name="Santibanez J."/>
            <person name="Aqrawi P."/>
            <person name="Gross S."/>
            <person name="Joshi V."/>
            <person name="Fowler G."/>
            <person name="Nazareth L."/>
            <person name="Reid J."/>
            <person name="Worley K."/>
            <person name="Petrosino J."/>
            <person name="Highlander S."/>
            <person name="Gibbs R."/>
        </authorList>
    </citation>
    <scope>NUCLEOTIDE SEQUENCE [LARGE SCALE GENOMIC DNA]</scope>
    <source>
        <strain evidence="2 3">DSM 16608</strain>
    </source>
</reference>
<proteinExistence type="predicted"/>